<keyword evidence="8" id="KW-0902">Two-component regulatory system</keyword>
<keyword evidence="6" id="KW-0418">Kinase</keyword>
<dbReference type="InterPro" id="IPR050482">
    <property type="entry name" value="Sensor_HK_TwoCompSys"/>
</dbReference>
<feature type="domain" description="Histidine kinase/HSP90-like ATPase" evidence="10">
    <location>
        <begin position="289"/>
        <end position="381"/>
    </location>
</feature>
<evidence type="ECO:0000256" key="7">
    <source>
        <dbReference type="ARBA" id="ARBA00022840"/>
    </source>
</evidence>
<dbReference type="SUPFAM" id="SSF55874">
    <property type="entry name" value="ATPase domain of HSP90 chaperone/DNA topoisomerase II/histidine kinase"/>
    <property type="match status" value="1"/>
</dbReference>
<dbReference type="PANTHER" id="PTHR24421">
    <property type="entry name" value="NITRATE/NITRITE SENSOR PROTEIN NARX-RELATED"/>
    <property type="match status" value="1"/>
</dbReference>
<organism evidence="11 12">
    <name type="scientific">Actinocatenispora rupis</name>
    <dbReference type="NCBI Taxonomy" id="519421"/>
    <lineage>
        <taxon>Bacteria</taxon>
        <taxon>Bacillati</taxon>
        <taxon>Actinomycetota</taxon>
        <taxon>Actinomycetes</taxon>
        <taxon>Micromonosporales</taxon>
        <taxon>Micromonosporaceae</taxon>
        <taxon>Actinocatenispora</taxon>
    </lineage>
</organism>
<evidence type="ECO:0000256" key="6">
    <source>
        <dbReference type="ARBA" id="ARBA00022777"/>
    </source>
</evidence>
<reference evidence="11" key="1">
    <citation type="submission" date="2021-01" db="EMBL/GenBank/DDBJ databases">
        <title>Whole genome shotgun sequence of Actinocatenispora rupis NBRC 107355.</title>
        <authorList>
            <person name="Komaki H."/>
            <person name="Tamura T."/>
        </authorList>
    </citation>
    <scope>NUCLEOTIDE SEQUENCE</scope>
    <source>
        <strain evidence="11">NBRC 107355</strain>
    </source>
</reference>
<comment type="caution">
    <text evidence="11">The sequence shown here is derived from an EMBL/GenBank/DDBJ whole genome shotgun (WGS) entry which is preliminary data.</text>
</comment>
<feature type="transmembrane region" description="Helical" evidence="9">
    <location>
        <begin position="65"/>
        <end position="98"/>
    </location>
</feature>
<dbReference type="InterPro" id="IPR003594">
    <property type="entry name" value="HATPase_dom"/>
</dbReference>
<evidence type="ECO:0000256" key="8">
    <source>
        <dbReference type="ARBA" id="ARBA00023012"/>
    </source>
</evidence>
<dbReference type="EMBL" id="BOMB01000016">
    <property type="protein sequence ID" value="GID12087.1"/>
    <property type="molecule type" value="Genomic_DNA"/>
</dbReference>
<dbReference type="GO" id="GO:0016020">
    <property type="term" value="C:membrane"/>
    <property type="evidence" value="ECO:0007669"/>
    <property type="project" value="InterPro"/>
</dbReference>
<keyword evidence="5" id="KW-0547">Nucleotide-binding</keyword>
<feature type="transmembrane region" description="Helical" evidence="9">
    <location>
        <begin position="15"/>
        <end position="35"/>
    </location>
</feature>
<dbReference type="Gene3D" id="1.20.5.1930">
    <property type="match status" value="1"/>
</dbReference>
<feature type="transmembrane region" description="Helical" evidence="9">
    <location>
        <begin position="134"/>
        <end position="159"/>
    </location>
</feature>
<dbReference type="Pfam" id="PF07730">
    <property type="entry name" value="HisKA_3"/>
    <property type="match status" value="1"/>
</dbReference>
<comment type="catalytic activity">
    <reaction evidence="1">
        <text>ATP + protein L-histidine = ADP + protein N-phospho-L-histidine.</text>
        <dbReference type="EC" id="2.7.13.3"/>
    </reaction>
</comment>
<dbReference type="InterPro" id="IPR011712">
    <property type="entry name" value="Sig_transdc_His_kin_sub3_dim/P"/>
</dbReference>
<protein>
    <recommendedName>
        <fullName evidence="2">histidine kinase</fullName>
        <ecNumber evidence="2">2.7.13.3</ecNumber>
    </recommendedName>
</protein>
<keyword evidence="9" id="KW-1133">Transmembrane helix</keyword>
<proteinExistence type="predicted"/>
<name>A0A8J3J8H5_9ACTN</name>
<accession>A0A8J3J8H5</accession>
<dbReference type="PANTHER" id="PTHR24421:SF10">
    <property type="entry name" value="NITRATE_NITRITE SENSOR PROTEIN NARQ"/>
    <property type="match status" value="1"/>
</dbReference>
<evidence type="ECO:0000256" key="4">
    <source>
        <dbReference type="ARBA" id="ARBA00022679"/>
    </source>
</evidence>
<dbReference type="GO" id="GO:0005524">
    <property type="term" value="F:ATP binding"/>
    <property type="evidence" value="ECO:0007669"/>
    <property type="project" value="UniProtKB-KW"/>
</dbReference>
<dbReference type="EC" id="2.7.13.3" evidence="2"/>
<evidence type="ECO:0000313" key="12">
    <source>
        <dbReference type="Proteomes" id="UP000612808"/>
    </source>
</evidence>
<dbReference type="Pfam" id="PF02518">
    <property type="entry name" value="HATPase_c"/>
    <property type="match status" value="1"/>
</dbReference>
<feature type="transmembrane region" description="Helical" evidence="9">
    <location>
        <begin position="110"/>
        <end position="128"/>
    </location>
</feature>
<keyword evidence="4" id="KW-0808">Transferase</keyword>
<dbReference type="SMART" id="SM00387">
    <property type="entry name" value="HATPase_c"/>
    <property type="match status" value="1"/>
</dbReference>
<dbReference type="InterPro" id="IPR036890">
    <property type="entry name" value="HATPase_C_sf"/>
</dbReference>
<dbReference type="GO" id="GO:0046983">
    <property type="term" value="F:protein dimerization activity"/>
    <property type="evidence" value="ECO:0007669"/>
    <property type="project" value="InterPro"/>
</dbReference>
<dbReference type="AlphaFoldDB" id="A0A8J3J8H5"/>
<evidence type="ECO:0000256" key="1">
    <source>
        <dbReference type="ARBA" id="ARBA00000085"/>
    </source>
</evidence>
<keyword evidence="12" id="KW-1185">Reference proteome</keyword>
<evidence type="ECO:0000259" key="10">
    <source>
        <dbReference type="SMART" id="SM00387"/>
    </source>
</evidence>
<dbReference type="CDD" id="cd16917">
    <property type="entry name" value="HATPase_UhpB-NarQ-NarX-like"/>
    <property type="match status" value="1"/>
</dbReference>
<keyword evidence="9" id="KW-0812">Transmembrane</keyword>
<keyword evidence="7" id="KW-0067">ATP-binding</keyword>
<gene>
    <name evidence="11" type="ORF">Aru02nite_29760</name>
</gene>
<keyword evidence="9" id="KW-0472">Membrane</keyword>
<dbReference type="Proteomes" id="UP000612808">
    <property type="component" value="Unassembled WGS sequence"/>
</dbReference>
<dbReference type="GO" id="GO:0000155">
    <property type="term" value="F:phosphorelay sensor kinase activity"/>
    <property type="evidence" value="ECO:0007669"/>
    <property type="project" value="InterPro"/>
</dbReference>
<feature type="transmembrane region" description="Helical" evidence="9">
    <location>
        <begin position="42"/>
        <end position="59"/>
    </location>
</feature>
<evidence type="ECO:0000256" key="3">
    <source>
        <dbReference type="ARBA" id="ARBA00022553"/>
    </source>
</evidence>
<evidence type="ECO:0000256" key="2">
    <source>
        <dbReference type="ARBA" id="ARBA00012438"/>
    </source>
</evidence>
<dbReference type="RefSeq" id="WP_203658070.1">
    <property type="nucleotide sequence ID" value="NZ_BAAAZM010000009.1"/>
</dbReference>
<dbReference type="Gene3D" id="3.30.565.10">
    <property type="entry name" value="Histidine kinase-like ATPase, C-terminal domain"/>
    <property type="match status" value="1"/>
</dbReference>
<evidence type="ECO:0000256" key="5">
    <source>
        <dbReference type="ARBA" id="ARBA00022741"/>
    </source>
</evidence>
<keyword evidence="3" id="KW-0597">Phosphoprotein</keyword>
<evidence type="ECO:0000256" key="9">
    <source>
        <dbReference type="SAM" id="Phobius"/>
    </source>
</evidence>
<evidence type="ECO:0000313" key="11">
    <source>
        <dbReference type="EMBL" id="GID12087.1"/>
    </source>
</evidence>
<sequence>MGVRRPVEWIRGRHWTGWVGTACVVVALTAAVLGASGPGRTAVLALAAGAAVVWVVLVADRYPGGWRHVTLCVALAGCGTAISAVAPNGLGYLLGYVALVRLAMRNPHRVSVPVAAGVLAVQVAVLAATGFPVAVAGVIALGAAFVYLVGDLAAVSVAARARAEELLAREAAARVAAEQAAVLRERGALAREVHDIVAHTFAGLALQLETAKVLADRTGADPRLVAQLHQAHRLTRSGIADARRAVTALRGGALPGPALLDELVDRSRREFGLPVDLTVTGTPRAVGPEAGLAVYRTVQEALTNTTRHAGPDARARVAVHWSADALAVEVTDTGGARVRADRSGGFGLAGMAERAELLGGHLSAGPADDGFAVRLRLPLRSPAPEVPA</sequence>